<protein>
    <recommendedName>
        <fullName evidence="2">AtuA-like ferredoxin-fold domain-containing protein</fullName>
    </recommendedName>
</protein>
<keyword evidence="4" id="KW-1185">Reference proteome</keyword>
<sequence length="123" mass="13473">MRKQLRHLVQARSGDKGNTINIAVFAQDAAVFELLKRELTTDRIKAHFTGMIEGEVVRYVVPNLLAMNYVCRAALGGGGSATLRMDNLGKCYAANLLRLEIEMDDDDDEGEPPITPVPPATTT</sequence>
<name>A0ABS5CK60_9BACL</name>
<dbReference type="Proteomes" id="UP000673394">
    <property type="component" value="Unassembled WGS sequence"/>
</dbReference>
<evidence type="ECO:0000313" key="4">
    <source>
        <dbReference type="Proteomes" id="UP000673394"/>
    </source>
</evidence>
<gene>
    <name evidence="3" type="ORF">I8J30_26225</name>
</gene>
<evidence type="ECO:0000259" key="2">
    <source>
        <dbReference type="Pfam" id="PF23544"/>
    </source>
</evidence>
<dbReference type="Pfam" id="PF23544">
    <property type="entry name" value="AtuA_ferredoxin"/>
    <property type="match status" value="1"/>
</dbReference>
<feature type="domain" description="AtuA-like ferredoxin-fold" evidence="2">
    <location>
        <begin position="4"/>
        <end position="101"/>
    </location>
</feature>
<feature type="region of interest" description="Disordered" evidence="1">
    <location>
        <begin position="103"/>
        <end position="123"/>
    </location>
</feature>
<dbReference type="InterPro" id="IPR056362">
    <property type="entry name" value="AtuA-like_ferredoxin_dom"/>
</dbReference>
<dbReference type="EMBL" id="JAGKSP010000016">
    <property type="protein sequence ID" value="MBP3966206.1"/>
    <property type="molecule type" value="Genomic_DNA"/>
</dbReference>
<reference evidence="3 4" key="1">
    <citation type="submission" date="2021-04" db="EMBL/GenBank/DDBJ databases">
        <title>Paenibacillus sp. DLE-14 whole genome sequence.</title>
        <authorList>
            <person name="Ham Y.J."/>
        </authorList>
    </citation>
    <scope>NUCLEOTIDE SEQUENCE [LARGE SCALE GENOMIC DNA]</scope>
    <source>
        <strain evidence="3 4">DLE-14</strain>
    </source>
</reference>
<evidence type="ECO:0000313" key="3">
    <source>
        <dbReference type="EMBL" id="MBP3966206.1"/>
    </source>
</evidence>
<evidence type="ECO:0000256" key="1">
    <source>
        <dbReference type="SAM" id="MobiDB-lite"/>
    </source>
</evidence>
<dbReference type="PANTHER" id="PTHR47708">
    <property type="match status" value="1"/>
</dbReference>
<feature type="compositionally biased region" description="Pro residues" evidence="1">
    <location>
        <begin position="113"/>
        <end position="123"/>
    </location>
</feature>
<comment type="caution">
    <text evidence="3">The sequence shown here is derived from an EMBL/GenBank/DDBJ whole genome shotgun (WGS) entry which is preliminary data.</text>
</comment>
<organism evidence="3 4">
    <name type="scientific">Paenibacillus lignilyticus</name>
    <dbReference type="NCBI Taxonomy" id="1172615"/>
    <lineage>
        <taxon>Bacteria</taxon>
        <taxon>Bacillati</taxon>
        <taxon>Bacillota</taxon>
        <taxon>Bacilli</taxon>
        <taxon>Bacillales</taxon>
        <taxon>Paenibacillaceae</taxon>
        <taxon>Paenibacillus</taxon>
    </lineage>
</organism>
<dbReference type="PANTHER" id="PTHR47708:SF2">
    <property type="entry name" value="SI:CH73-132F6.5"/>
    <property type="match status" value="1"/>
</dbReference>
<proteinExistence type="predicted"/>
<accession>A0ABS5CK60</accession>